<dbReference type="EMBL" id="GL435206">
    <property type="protein sequence ID" value="EFN73776.1"/>
    <property type="molecule type" value="Genomic_DNA"/>
</dbReference>
<name>E1ZYG5_CAMFO</name>
<evidence type="ECO:0000313" key="2">
    <source>
        <dbReference type="Proteomes" id="UP000000311"/>
    </source>
</evidence>
<reference evidence="1 2" key="1">
    <citation type="journal article" date="2010" name="Science">
        <title>Genomic comparison of the ants Camponotus floridanus and Harpegnathos saltator.</title>
        <authorList>
            <person name="Bonasio R."/>
            <person name="Zhang G."/>
            <person name="Ye C."/>
            <person name="Mutti N.S."/>
            <person name="Fang X."/>
            <person name="Qin N."/>
            <person name="Donahue G."/>
            <person name="Yang P."/>
            <person name="Li Q."/>
            <person name="Li C."/>
            <person name="Zhang P."/>
            <person name="Huang Z."/>
            <person name="Berger S.L."/>
            <person name="Reinberg D."/>
            <person name="Wang J."/>
            <person name="Liebig J."/>
        </authorList>
    </citation>
    <scope>NUCLEOTIDE SEQUENCE [LARGE SCALE GENOMIC DNA]</scope>
    <source>
        <strain evidence="2">C129</strain>
    </source>
</reference>
<feature type="non-terminal residue" evidence="1">
    <location>
        <position position="57"/>
    </location>
</feature>
<dbReference type="AlphaFoldDB" id="E1ZYG5"/>
<feature type="non-terminal residue" evidence="1">
    <location>
        <position position="1"/>
    </location>
</feature>
<protein>
    <submittedName>
        <fullName evidence="1">Uncharacterized protein</fullName>
    </submittedName>
</protein>
<accession>E1ZYG5</accession>
<evidence type="ECO:0000313" key="1">
    <source>
        <dbReference type="EMBL" id="EFN73776.1"/>
    </source>
</evidence>
<keyword evidence="2" id="KW-1185">Reference proteome</keyword>
<dbReference type="Proteomes" id="UP000000311">
    <property type="component" value="Unassembled WGS sequence"/>
</dbReference>
<proteinExistence type="predicted"/>
<organism evidence="2">
    <name type="scientific">Camponotus floridanus</name>
    <name type="common">Florida carpenter ant</name>
    <dbReference type="NCBI Taxonomy" id="104421"/>
    <lineage>
        <taxon>Eukaryota</taxon>
        <taxon>Metazoa</taxon>
        <taxon>Ecdysozoa</taxon>
        <taxon>Arthropoda</taxon>
        <taxon>Hexapoda</taxon>
        <taxon>Insecta</taxon>
        <taxon>Pterygota</taxon>
        <taxon>Neoptera</taxon>
        <taxon>Endopterygota</taxon>
        <taxon>Hymenoptera</taxon>
        <taxon>Apocrita</taxon>
        <taxon>Aculeata</taxon>
        <taxon>Formicoidea</taxon>
        <taxon>Formicidae</taxon>
        <taxon>Formicinae</taxon>
        <taxon>Camponotus</taxon>
    </lineage>
</organism>
<dbReference type="InParanoid" id="E1ZYG5"/>
<gene>
    <name evidence="1" type="ORF">EAG_04439</name>
</gene>
<sequence length="57" mass="6508">VTRVQQYLNGVPSRSTGASPFYLLFGTQMKTKEDLIFKDLLEDENAALFVEKRSKAR</sequence>